<dbReference type="Proteomes" id="UP000734854">
    <property type="component" value="Unassembled WGS sequence"/>
</dbReference>
<gene>
    <name evidence="3" type="ORF">ZIOFF_009814</name>
</gene>
<sequence length="191" mass="21210">MAVRNLVSWNALIVGLIHIKLYCDAMEAFCSLLNDDGRAVHGLAVKLESSLAYVRNSLIDMYCKCGCLEEAAKGHSAAVHSLIVKTTCAQNQCDGSSLITMYAKCVGHLDEAMQSIDAMSIQPDSFVWGVLLAACRKFRNLELDNKVEQKLFRIKPHNSGNYVLFSKMYASHGMLEEAKEIRRLMQFNGGD</sequence>
<evidence type="ECO:0008006" key="5">
    <source>
        <dbReference type="Google" id="ProtNLM"/>
    </source>
</evidence>
<dbReference type="InterPro" id="IPR011990">
    <property type="entry name" value="TPR-like_helical_dom_sf"/>
</dbReference>
<dbReference type="InterPro" id="IPR002885">
    <property type="entry name" value="PPR_rpt"/>
</dbReference>
<dbReference type="PANTHER" id="PTHR47926">
    <property type="entry name" value="PENTATRICOPEPTIDE REPEAT-CONTAINING PROTEIN"/>
    <property type="match status" value="1"/>
</dbReference>
<name>A0A8J5LRP9_ZINOF</name>
<proteinExistence type="predicted"/>
<feature type="chain" id="PRO_5035194861" description="Pentatricopeptide repeat-containing protein" evidence="2">
    <location>
        <begin position="26"/>
        <end position="191"/>
    </location>
</feature>
<dbReference type="EMBL" id="JACMSC010000003">
    <property type="protein sequence ID" value="KAG6527688.1"/>
    <property type="molecule type" value="Genomic_DNA"/>
</dbReference>
<keyword evidence="2" id="KW-0732">Signal</keyword>
<evidence type="ECO:0000313" key="4">
    <source>
        <dbReference type="Proteomes" id="UP000734854"/>
    </source>
</evidence>
<dbReference type="Gene3D" id="1.25.40.10">
    <property type="entry name" value="Tetratricopeptide repeat domain"/>
    <property type="match status" value="2"/>
</dbReference>
<dbReference type="InterPro" id="IPR046848">
    <property type="entry name" value="E_motif"/>
</dbReference>
<dbReference type="GO" id="GO:0003723">
    <property type="term" value="F:RNA binding"/>
    <property type="evidence" value="ECO:0007669"/>
    <property type="project" value="InterPro"/>
</dbReference>
<dbReference type="Pfam" id="PF01535">
    <property type="entry name" value="PPR"/>
    <property type="match status" value="1"/>
</dbReference>
<evidence type="ECO:0000313" key="3">
    <source>
        <dbReference type="EMBL" id="KAG6527688.1"/>
    </source>
</evidence>
<reference evidence="3 4" key="1">
    <citation type="submission" date="2020-08" db="EMBL/GenBank/DDBJ databases">
        <title>Plant Genome Project.</title>
        <authorList>
            <person name="Zhang R.-G."/>
        </authorList>
    </citation>
    <scope>NUCLEOTIDE SEQUENCE [LARGE SCALE GENOMIC DNA]</scope>
    <source>
        <tissue evidence="3">Rhizome</tissue>
    </source>
</reference>
<dbReference type="PANTHER" id="PTHR47926:SF418">
    <property type="entry name" value="(WILD MALAYSIAN BANANA) HYPOTHETICAL PROTEIN"/>
    <property type="match status" value="1"/>
</dbReference>
<keyword evidence="4" id="KW-1185">Reference proteome</keyword>
<dbReference type="Pfam" id="PF20431">
    <property type="entry name" value="E_motif"/>
    <property type="match status" value="1"/>
</dbReference>
<dbReference type="InterPro" id="IPR046960">
    <property type="entry name" value="PPR_At4g14850-like_plant"/>
</dbReference>
<keyword evidence="1" id="KW-0677">Repeat</keyword>
<protein>
    <recommendedName>
        <fullName evidence="5">Pentatricopeptide repeat-containing protein</fullName>
    </recommendedName>
</protein>
<comment type="caution">
    <text evidence="3">The sequence shown here is derived from an EMBL/GenBank/DDBJ whole genome shotgun (WGS) entry which is preliminary data.</text>
</comment>
<evidence type="ECO:0000256" key="1">
    <source>
        <dbReference type="ARBA" id="ARBA00022737"/>
    </source>
</evidence>
<evidence type="ECO:0000256" key="2">
    <source>
        <dbReference type="SAM" id="SignalP"/>
    </source>
</evidence>
<feature type="signal peptide" evidence="2">
    <location>
        <begin position="1"/>
        <end position="25"/>
    </location>
</feature>
<organism evidence="3 4">
    <name type="scientific">Zingiber officinale</name>
    <name type="common">Ginger</name>
    <name type="synonym">Amomum zingiber</name>
    <dbReference type="NCBI Taxonomy" id="94328"/>
    <lineage>
        <taxon>Eukaryota</taxon>
        <taxon>Viridiplantae</taxon>
        <taxon>Streptophyta</taxon>
        <taxon>Embryophyta</taxon>
        <taxon>Tracheophyta</taxon>
        <taxon>Spermatophyta</taxon>
        <taxon>Magnoliopsida</taxon>
        <taxon>Liliopsida</taxon>
        <taxon>Zingiberales</taxon>
        <taxon>Zingiberaceae</taxon>
        <taxon>Zingiber</taxon>
    </lineage>
</organism>
<accession>A0A8J5LRP9</accession>
<dbReference type="AlphaFoldDB" id="A0A8J5LRP9"/>
<dbReference type="GO" id="GO:0009451">
    <property type="term" value="P:RNA modification"/>
    <property type="evidence" value="ECO:0007669"/>
    <property type="project" value="InterPro"/>
</dbReference>